<reference evidence="2" key="1">
    <citation type="journal article" date="2021" name="Science">
        <title>Hunting the eagle killer: A cyanobacterial neurotoxin causes vacuolar myelinopathy.</title>
        <authorList>
            <person name="Breinlinger S."/>
            <person name="Phillips T.J."/>
            <person name="Haram B.N."/>
            <person name="Mares J."/>
            <person name="Martinez Yerena J.A."/>
            <person name="Hrouzek P."/>
            <person name="Sobotka R."/>
            <person name="Henderson W.M."/>
            <person name="Schmieder P."/>
            <person name="Williams S.M."/>
            <person name="Lauderdale J.D."/>
            <person name="Wilde H.D."/>
            <person name="Gerrin W."/>
            <person name="Kust A."/>
            <person name="Washington J.W."/>
            <person name="Wagner C."/>
            <person name="Geier B."/>
            <person name="Liebeke M."/>
            <person name="Enke H."/>
            <person name="Niedermeyer T.H.J."/>
            <person name="Wilde S.B."/>
        </authorList>
    </citation>
    <scope>NUCLEOTIDE SEQUENCE [LARGE SCALE GENOMIC DNA]</scope>
    <source>
        <strain evidence="2">Thurmond2011</strain>
    </source>
</reference>
<gene>
    <name evidence="1" type="ORF">G7B40_024875</name>
</gene>
<evidence type="ECO:0000313" key="1">
    <source>
        <dbReference type="EMBL" id="MDR9897776.1"/>
    </source>
</evidence>
<proteinExistence type="predicted"/>
<evidence type="ECO:0000313" key="2">
    <source>
        <dbReference type="Proteomes" id="UP000667802"/>
    </source>
</evidence>
<accession>A0AAP5IA84</accession>
<dbReference type="Proteomes" id="UP000667802">
    <property type="component" value="Unassembled WGS sequence"/>
</dbReference>
<sequence>MPISYDYSRNTQSRDVFGFDSLLAPPMATSPKFLKCSTDDKAEAVKMKRQSDKKIIKK</sequence>
<dbReference type="AlphaFoldDB" id="A0AAP5IA84"/>
<comment type="caution">
    <text evidence="1">The sequence shown here is derived from an EMBL/GenBank/DDBJ whole genome shotgun (WGS) entry which is preliminary data.</text>
</comment>
<dbReference type="EMBL" id="JAALHA020000014">
    <property type="protein sequence ID" value="MDR9897776.1"/>
    <property type="molecule type" value="Genomic_DNA"/>
</dbReference>
<organism evidence="1 2">
    <name type="scientific">Aetokthonos hydrillicola Thurmond2011</name>
    <dbReference type="NCBI Taxonomy" id="2712845"/>
    <lineage>
        <taxon>Bacteria</taxon>
        <taxon>Bacillati</taxon>
        <taxon>Cyanobacteriota</taxon>
        <taxon>Cyanophyceae</taxon>
        <taxon>Nostocales</taxon>
        <taxon>Hapalosiphonaceae</taxon>
        <taxon>Aetokthonos</taxon>
    </lineage>
</organism>
<dbReference type="RefSeq" id="WP_208339143.1">
    <property type="nucleotide sequence ID" value="NZ_CAWQFN010000488.1"/>
</dbReference>
<name>A0AAP5IA84_9CYAN</name>
<keyword evidence="2" id="KW-1185">Reference proteome</keyword>
<protein>
    <submittedName>
        <fullName evidence="1">Uncharacterized protein</fullName>
    </submittedName>
</protein>